<dbReference type="Gene3D" id="1.10.10.10">
    <property type="entry name" value="Winged helix-like DNA-binding domain superfamily/Winged helix DNA-binding domain"/>
    <property type="match status" value="1"/>
</dbReference>
<dbReference type="AlphaFoldDB" id="A0A484Q2B4"/>
<dbReference type="Gene3D" id="3.40.190.10">
    <property type="entry name" value="Periplasmic binding protein-like II"/>
    <property type="match status" value="2"/>
</dbReference>
<dbReference type="InterPro" id="IPR050389">
    <property type="entry name" value="LysR-type_TF"/>
</dbReference>
<keyword evidence="3" id="KW-0238">DNA-binding</keyword>
<dbReference type="GO" id="GO:0003700">
    <property type="term" value="F:DNA-binding transcription factor activity"/>
    <property type="evidence" value="ECO:0007669"/>
    <property type="project" value="InterPro"/>
</dbReference>
<name>A0A484Q2B4_9ZZZZ</name>
<evidence type="ECO:0000259" key="5">
    <source>
        <dbReference type="PROSITE" id="PS50931"/>
    </source>
</evidence>
<dbReference type="InterPro" id="IPR036390">
    <property type="entry name" value="WH_DNA-bd_sf"/>
</dbReference>
<evidence type="ECO:0000256" key="4">
    <source>
        <dbReference type="ARBA" id="ARBA00023163"/>
    </source>
</evidence>
<dbReference type="Pfam" id="PF03466">
    <property type="entry name" value="LysR_substrate"/>
    <property type="match status" value="1"/>
</dbReference>
<proteinExistence type="inferred from homology"/>
<evidence type="ECO:0000256" key="1">
    <source>
        <dbReference type="ARBA" id="ARBA00009437"/>
    </source>
</evidence>
<comment type="similarity">
    <text evidence="1">Belongs to the LysR transcriptional regulatory family.</text>
</comment>
<dbReference type="CDD" id="cd08459">
    <property type="entry name" value="PBP2_DntR_NahR_LinR_like"/>
    <property type="match status" value="1"/>
</dbReference>
<dbReference type="InterPro" id="IPR036388">
    <property type="entry name" value="WH-like_DNA-bd_sf"/>
</dbReference>
<keyword evidence="4" id="KW-0804">Transcription</keyword>
<dbReference type="SUPFAM" id="SSF46785">
    <property type="entry name" value="Winged helix' DNA-binding domain"/>
    <property type="match status" value="1"/>
</dbReference>
<evidence type="ECO:0000256" key="2">
    <source>
        <dbReference type="ARBA" id="ARBA00023015"/>
    </source>
</evidence>
<dbReference type="PANTHER" id="PTHR30118">
    <property type="entry name" value="HTH-TYPE TRANSCRIPTIONAL REGULATOR LEUO-RELATED"/>
    <property type="match status" value="1"/>
</dbReference>
<feature type="domain" description="HTH lysR-type" evidence="5">
    <location>
        <begin position="1"/>
        <end position="54"/>
    </location>
</feature>
<dbReference type="GO" id="GO:0003677">
    <property type="term" value="F:DNA binding"/>
    <property type="evidence" value="ECO:0007669"/>
    <property type="project" value="UniProtKB-KW"/>
</dbReference>
<accession>A0A484Q2B4</accession>
<gene>
    <name evidence="6" type="ORF">ANK1_4160</name>
    <name evidence="7" type="ORF">ANK2_4161</name>
</gene>
<dbReference type="PROSITE" id="PS50931">
    <property type="entry name" value="HTH_LYSR"/>
    <property type="match status" value="1"/>
</dbReference>
<dbReference type="InterPro" id="IPR000847">
    <property type="entry name" value="LysR_HTH_N"/>
</dbReference>
<dbReference type="InterPro" id="IPR005119">
    <property type="entry name" value="LysR_subst-bd"/>
</dbReference>
<dbReference type="EMBL" id="CAADIF010000005">
    <property type="protein sequence ID" value="VFR61263.1"/>
    <property type="molecule type" value="Genomic_DNA"/>
</dbReference>
<dbReference type="SUPFAM" id="SSF53850">
    <property type="entry name" value="Periplasmic binding protein-like II"/>
    <property type="match status" value="1"/>
</dbReference>
<keyword evidence="2" id="KW-0805">Transcription regulation</keyword>
<organism evidence="6">
    <name type="scientific">plant metagenome</name>
    <dbReference type="NCBI Taxonomy" id="1297885"/>
    <lineage>
        <taxon>unclassified sequences</taxon>
        <taxon>metagenomes</taxon>
        <taxon>organismal metagenomes</taxon>
    </lineage>
</organism>
<protein>
    <submittedName>
        <fullName evidence="6">Miscellaneous not classified regulator</fullName>
    </submittedName>
</protein>
<dbReference type="EMBL" id="CAADIA010000006">
    <property type="protein sequence ID" value="VFR32412.1"/>
    <property type="molecule type" value="Genomic_DNA"/>
</dbReference>
<reference evidence="6" key="1">
    <citation type="submission" date="2019-03" db="EMBL/GenBank/DDBJ databases">
        <authorList>
            <person name="Danneels B."/>
        </authorList>
    </citation>
    <scope>NUCLEOTIDE SEQUENCE</scope>
</reference>
<dbReference type="Pfam" id="PF00126">
    <property type="entry name" value="HTH_1"/>
    <property type="match status" value="1"/>
</dbReference>
<dbReference type="PANTHER" id="PTHR30118:SF15">
    <property type="entry name" value="TRANSCRIPTIONAL REGULATORY PROTEIN"/>
    <property type="match status" value="1"/>
</dbReference>
<sequence>MLELFESIWRTRNLTATGAALGLSQPAVSRGLACLREAYDDELFVRQQRGVEPTPLATSLAEPVASALSIVRATIDKPTFDPNTDTRTFRLALTDIGERHFMPQLSAWLAMNAPAVAIETTSPSQADLVAGLSTGDIDLAVGFLSGLGKQVHQQRLFREHLVYIARKGHPTVKGKLDAQQLRELPHVIGSPGGTNHATAVEKVLTSPRVRAAIKLRVHSFLTIGPIVGASNLVAVVPSRLAAMVGNHVGLQTIAPPVRFPGFEISMVWHKRFNRDPGNTWLRGVFQTLFAQE</sequence>
<evidence type="ECO:0000313" key="6">
    <source>
        <dbReference type="EMBL" id="VFR32412.1"/>
    </source>
</evidence>
<evidence type="ECO:0000256" key="3">
    <source>
        <dbReference type="ARBA" id="ARBA00023125"/>
    </source>
</evidence>
<evidence type="ECO:0000313" key="7">
    <source>
        <dbReference type="EMBL" id="VFR61263.1"/>
    </source>
</evidence>